<feature type="transmembrane region" description="Helical" evidence="1">
    <location>
        <begin position="48"/>
        <end position="66"/>
    </location>
</feature>
<keyword evidence="1" id="KW-0472">Membrane</keyword>
<comment type="caution">
    <text evidence="2">The sequence shown here is derived from an EMBL/GenBank/DDBJ whole genome shotgun (WGS) entry which is preliminary data.</text>
</comment>
<organism evidence="2">
    <name type="scientific">marine sediment metagenome</name>
    <dbReference type="NCBI Taxonomy" id="412755"/>
    <lineage>
        <taxon>unclassified sequences</taxon>
        <taxon>metagenomes</taxon>
        <taxon>ecological metagenomes</taxon>
    </lineage>
</organism>
<evidence type="ECO:0008006" key="3">
    <source>
        <dbReference type="Google" id="ProtNLM"/>
    </source>
</evidence>
<reference evidence="2" key="1">
    <citation type="journal article" date="2015" name="Nature">
        <title>Complex archaea that bridge the gap between prokaryotes and eukaryotes.</title>
        <authorList>
            <person name="Spang A."/>
            <person name="Saw J.H."/>
            <person name="Jorgensen S.L."/>
            <person name="Zaremba-Niedzwiedzka K."/>
            <person name="Martijn J."/>
            <person name="Lind A.E."/>
            <person name="van Eijk R."/>
            <person name="Schleper C."/>
            <person name="Guy L."/>
            <person name="Ettema T.J."/>
        </authorList>
    </citation>
    <scope>NUCLEOTIDE SEQUENCE</scope>
</reference>
<evidence type="ECO:0000313" key="2">
    <source>
        <dbReference type="EMBL" id="KKM20025.1"/>
    </source>
</evidence>
<evidence type="ECO:0000256" key="1">
    <source>
        <dbReference type="SAM" id="Phobius"/>
    </source>
</evidence>
<accession>A0A0F9KXF6</accession>
<dbReference type="EMBL" id="LAZR01013855">
    <property type="protein sequence ID" value="KKM20025.1"/>
    <property type="molecule type" value="Genomic_DNA"/>
</dbReference>
<dbReference type="AlphaFoldDB" id="A0A0F9KXF6"/>
<feature type="transmembrane region" description="Helical" evidence="1">
    <location>
        <begin position="18"/>
        <end position="42"/>
    </location>
</feature>
<sequence length="79" mass="8004">MTNSAIGTIFRRPETGSILALIGVVLFFVLFGGVNLGTLFGAASWVNLAANLGIVALPVGMLMIAGELDISIGAMIPAG</sequence>
<protein>
    <recommendedName>
        <fullName evidence="3">ABC transporter permease</fullName>
    </recommendedName>
</protein>
<proteinExistence type="predicted"/>
<name>A0A0F9KXF6_9ZZZZ</name>
<keyword evidence="1" id="KW-0812">Transmembrane</keyword>
<gene>
    <name evidence="2" type="ORF">LCGC14_1649670</name>
</gene>
<keyword evidence="1" id="KW-1133">Transmembrane helix</keyword>